<sequence>VFVQLEGRRTALICLGDWTSNRKDFIRINDPTELCERLEYKVINKEEKITYPQLEQNQLREEERTAQIDTPGKIDTGNYG</sequence>
<dbReference type="Proteomes" id="UP000008064">
    <property type="component" value="Unassembled WGS sequence"/>
</dbReference>
<proteinExistence type="predicted"/>
<protein>
    <submittedName>
        <fullName evidence="2">Uncharacterized protein</fullName>
    </submittedName>
</protein>
<dbReference type="RefSeq" id="XP_007322638.1">
    <property type="nucleotide sequence ID" value="XM_007322576.1"/>
</dbReference>
<accession>F8P8B6</accession>
<evidence type="ECO:0000256" key="1">
    <source>
        <dbReference type="SAM" id="MobiDB-lite"/>
    </source>
</evidence>
<feature type="non-terminal residue" evidence="2">
    <location>
        <position position="1"/>
    </location>
</feature>
<organism>
    <name type="scientific">Serpula lacrymans var. lacrymans (strain S7.9)</name>
    <name type="common">Dry rot fungus</name>
    <dbReference type="NCBI Taxonomy" id="578457"/>
    <lineage>
        <taxon>Eukaryota</taxon>
        <taxon>Fungi</taxon>
        <taxon>Dikarya</taxon>
        <taxon>Basidiomycota</taxon>
        <taxon>Agaricomycotina</taxon>
        <taxon>Agaricomycetes</taxon>
        <taxon>Agaricomycetidae</taxon>
        <taxon>Boletales</taxon>
        <taxon>Coniophorineae</taxon>
        <taxon>Serpulaceae</taxon>
        <taxon>Serpula</taxon>
    </lineage>
</organism>
<dbReference type="HOGENOM" id="CLU_2596766_0_0_1"/>
<dbReference type="GeneID" id="18811973"/>
<dbReference type="EMBL" id="GL945440">
    <property type="protein sequence ID" value="EGO20672.1"/>
    <property type="molecule type" value="Genomic_DNA"/>
</dbReference>
<feature type="region of interest" description="Disordered" evidence="1">
    <location>
        <begin position="54"/>
        <end position="80"/>
    </location>
</feature>
<dbReference type="KEGG" id="sla:SERLADRAFT_399770"/>
<reference evidence="2" key="1">
    <citation type="submission" date="2011-04" db="EMBL/GenBank/DDBJ databases">
        <title>Evolution of plant cell wall degrading machinery underlies the functional diversity of forest fungi.</title>
        <authorList>
            <consortium name="US DOE Joint Genome Institute (JGI-PGF)"/>
            <person name="Eastwood D.C."/>
            <person name="Floudas D."/>
            <person name="Binder M."/>
            <person name="Majcherczyk A."/>
            <person name="Schneider P."/>
            <person name="Aerts A."/>
            <person name="Asiegbu F.O."/>
            <person name="Baker S.E."/>
            <person name="Barry K."/>
            <person name="Bendiksby M."/>
            <person name="Blumentritt M."/>
            <person name="Coutinho P.M."/>
            <person name="Cullen D."/>
            <person name="Cullen D."/>
            <person name="Gathman A."/>
            <person name="Goodell B."/>
            <person name="Henrissat B."/>
            <person name="Ihrmark K."/>
            <person name="Kauserud H."/>
            <person name="Kohler A."/>
            <person name="LaButti K."/>
            <person name="Lapidus A."/>
            <person name="Lavin J.L."/>
            <person name="Lee Y.-H."/>
            <person name="Lindquist E."/>
            <person name="Lilly W."/>
            <person name="Lucas S."/>
            <person name="Morin E."/>
            <person name="Murat C."/>
            <person name="Oguiza J.A."/>
            <person name="Park J."/>
            <person name="Pisabarro A.G."/>
            <person name="Riley R."/>
            <person name="Rosling A."/>
            <person name="Salamov A."/>
            <person name="Schmidt O."/>
            <person name="Schmutz J."/>
            <person name="Skrede I."/>
            <person name="Stenlid J."/>
            <person name="Wiebenga A."/>
            <person name="Xie X."/>
            <person name="Kues U."/>
            <person name="Hibbett D.S."/>
            <person name="Hoffmeister D."/>
            <person name="Hogberg N."/>
            <person name="Martin F."/>
            <person name="Grigoriev I.V."/>
            <person name="Watkinson S.C."/>
        </authorList>
    </citation>
    <scope>NUCLEOTIDE SEQUENCE</scope>
    <source>
        <strain evidence="2">S7.9</strain>
    </source>
</reference>
<dbReference type="AlphaFoldDB" id="F8P8B6"/>
<name>F8P8B6_SERL9</name>
<evidence type="ECO:0000313" key="2">
    <source>
        <dbReference type="EMBL" id="EGO20672.1"/>
    </source>
</evidence>
<gene>
    <name evidence="2" type="ORF">SERLADRAFT_399770</name>
</gene>